<dbReference type="Pfam" id="PF02767">
    <property type="entry name" value="DNA_pol3_beta_2"/>
    <property type="match status" value="1"/>
</dbReference>
<proteinExistence type="inferred from homology"/>
<keyword evidence="9" id="KW-0238">DNA-binding</keyword>
<keyword evidence="7" id="KW-0235">DNA replication</keyword>
<evidence type="ECO:0000256" key="8">
    <source>
        <dbReference type="ARBA" id="ARBA00022932"/>
    </source>
</evidence>
<dbReference type="GO" id="GO:0006271">
    <property type="term" value="P:DNA strand elongation involved in DNA replication"/>
    <property type="evidence" value="ECO:0007669"/>
    <property type="project" value="TreeGrafter"/>
</dbReference>
<organism evidence="16 17">
    <name type="scientific">Hominilimicola fabiformis</name>
    <dbReference type="NCBI Taxonomy" id="2885356"/>
    <lineage>
        <taxon>Bacteria</taxon>
        <taxon>Bacillati</taxon>
        <taxon>Bacillota</taxon>
        <taxon>Clostridia</taxon>
        <taxon>Eubacteriales</taxon>
        <taxon>Oscillospiraceae</taxon>
        <taxon>Hominilimicola</taxon>
    </lineage>
</organism>
<feature type="domain" description="DNA polymerase III beta sliding clamp C-terminal" evidence="15">
    <location>
        <begin position="247"/>
        <end position="338"/>
    </location>
</feature>
<dbReference type="PANTHER" id="PTHR30478:SF0">
    <property type="entry name" value="BETA SLIDING CLAMP"/>
    <property type="match status" value="1"/>
</dbReference>
<evidence type="ECO:0000256" key="7">
    <source>
        <dbReference type="ARBA" id="ARBA00022705"/>
    </source>
</evidence>
<evidence type="ECO:0000256" key="10">
    <source>
        <dbReference type="ARBA" id="ARBA00030988"/>
    </source>
</evidence>
<feature type="domain" description="DNA polymerase III beta sliding clamp central" evidence="14">
    <location>
        <begin position="135"/>
        <end position="233"/>
    </location>
</feature>
<comment type="subcellular location">
    <subcellularLocation>
        <location evidence="1">Cytoplasm</location>
    </subcellularLocation>
</comment>
<dbReference type="AlphaFoldDB" id="A0AAE3JAC7"/>
<dbReference type="PANTHER" id="PTHR30478">
    <property type="entry name" value="DNA POLYMERASE III SUBUNIT BETA"/>
    <property type="match status" value="1"/>
</dbReference>
<dbReference type="Proteomes" id="UP001198242">
    <property type="component" value="Unassembled WGS sequence"/>
</dbReference>
<evidence type="ECO:0000256" key="5">
    <source>
        <dbReference type="ARBA" id="ARBA00022679"/>
    </source>
</evidence>
<dbReference type="Pfam" id="PF00712">
    <property type="entry name" value="DNA_pol3_beta"/>
    <property type="match status" value="1"/>
</dbReference>
<keyword evidence="6 16" id="KW-0548">Nucleotidyltransferase</keyword>
<dbReference type="InterPro" id="IPR046938">
    <property type="entry name" value="DNA_clamp_sf"/>
</dbReference>
<evidence type="ECO:0000256" key="1">
    <source>
        <dbReference type="ARBA" id="ARBA00004496"/>
    </source>
</evidence>
<dbReference type="EMBL" id="JAJEQM010000023">
    <property type="protein sequence ID" value="MCC2211689.1"/>
    <property type="molecule type" value="Genomic_DNA"/>
</dbReference>
<evidence type="ECO:0000256" key="2">
    <source>
        <dbReference type="ARBA" id="ARBA00010752"/>
    </source>
</evidence>
<evidence type="ECO:0000256" key="3">
    <source>
        <dbReference type="ARBA" id="ARBA00021035"/>
    </source>
</evidence>
<name>A0AAE3JAC7_9FIRM</name>
<dbReference type="InterPro" id="IPR022634">
    <property type="entry name" value="DNA_polIII_beta_N"/>
</dbReference>
<keyword evidence="4" id="KW-0963">Cytoplasm</keyword>
<dbReference type="GO" id="GO:0003677">
    <property type="term" value="F:DNA binding"/>
    <property type="evidence" value="ECO:0007669"/>
    <property type="project" value="UniProtKB-KW"/>
</dbReference>
<dbReference type="SUPFAM" id="SSF55979">
    <property type="entry name" value="DNA clamp"/>
    <property type="match status" value="3"/>
</dbReference>
<evidence type="ECO:0000256" key="6">
    <source>
        <dbReference type="ARBA" id="ARBA00022695"/>
    </source>
</evidence>
<dbReference type="RefSeq" id="WP_022230564.1">
    <property type="nucleotide sequence ID" value="NZ_JAJEQM010000023.1"/>
</dbReference>
<dbReference type="Gene3D" id="3.10.150.10">
    <property type="entry name" value="DNA Polymerase III, subunit A, domain 2"/>
    <property type="match status" value="1"/>
</dbReference>
<dbReference type="InterPro" id="IPR001001">
    <property type="entry name" value="DNA_polIII_beta"/>
</dbReference>
<evidence type="ECO:0000259" key="14">
    <source>
        <dbReference type="Pfam" id="PF02767"/>
    </source>
</evidence>
<dbReference type="InterPro" id="IPR022637">
    <property type="entry name" value="DNA_polIII_beta_cen"/>
</dbReference>
<dbReference type="InterPro" id="IPR022635">
    <property type="entry name" value="DNA_polIII_beta_C"/>
</dbReference>
<reference evidence="16 17" key="1">
    <citation type="submission" date="2021-10" db="EMBL/GenBank/DDBJ databases">
        <title>Anaerobic single-cell dispensing facilitates the cultivation of human gut bacteria.</title>
        <authorList>
            <person name="Afrizal A."/>
        </authorList>
    </citation>
    <scope>NUCLEOTIDE SEQUENCE [LARGE SCALE GENOMIC DNA]</scope>
    <source>
        <strain evidence="16 17">CLA-AA-H232</strain>
    </source>
</reference>
<dbReference type="SMART" id="SM00480">
    <property type="entry name" value="POL3Bc"/>
    <property type="match status" value="1"/>
</dbReference>
<dbReference type="GO" id="GO:0008408">
    <property type="term" value="F:3'-5' exonuclease activity"/>
    <property type="evidence" value="ECO:0007669"/>
    <property type="project" value="InterPro"/>
</dbReference>
<evidence type="ECO:0000256" key="4">
    <source>
        <dbReference type="ARBA" id="ARBA00022490"/>
    </source>
</evidence>
<dbReference type="GO" id="GO:0009360">
    <property type="term" value="C:DNA polymerase III complex"/>
    <property type="evidence" value="ECO:0007669"/>
    <property type="project" value="InterPro"/>
</dbReference>
<evidence type="ECO:0000256" key="11">
    <source>
        <dbReference type="ARBA" id="ARBA00033275"/>
    </source>
</evidence>
<dbReference type="Gene3D" id="3.70.10.10">
    <property type="match status" value="1"/>
</dbReference>
<keyword evidence="8" id="KW-0239">DNA-directed DNA polymerase</keyword>
<evidence type="ECO:0000259" key="15">
    <source>
        <dbReference type="Pfam" id="PF02768"/>
    </source>
</evidence>
<gene>
    <name evidence="16" type="primary">dnaN</name>
    <name evidence="16" type="ORF">LKE05_12950</name>
</gene>
<keyword evidence="17" id="KW-1185">Reference proteome</keyword>
<accession>A0AAE3JAC7</accession>
<comment type="caution">
    <text evidence="16">The sequence shown here is derived from an EMBL/GenBank/DDBJ whole genome shotgun (WGS) entry which is preliminary data.</text>
</comment>
<comment type="similarity">
    <text evidence="2">Belongs to the beta sliding clamp family.</text>
</comment>
<evidence type="ECO:0000256" key="9">
    <source>
        <dbReference type="ARBA" id="ARBA00023125"/>
    </source>
</evidence>
<evidence type="ECO:0000256" key="12">
    <source>
        <dbReference type="ARBA" id="ARBA00033276"/>
    </source>
</evidence>
<dbReference type="NCBIfam" id="TIGR00663">
    <property type="entry name" value="dnan"/>
    <property type="match status" value="1"/>
</dbReference>
<dbReference type="Pfam" id="PF02768">
    <property type="entry name" value="DNA_pol3_beta_3"/>
    <property type="match status" value="1"/>
</dbReference>
<feature type="domain" description="DNA polymerase III beta sliding clamp N-terminal" evidence="13">
    <location>
        <begin position="1"/>
        <end position="119"/>
    </location>
</feature>
<sequence>MKVTINRNVLFDYLKSMIRIVPQTHSQMELRGFLVECNEDDGFMYITASNIETSIKRKFKANIEEGGSFVVSARMFLNITDRMSGDNIILEYNGKLLGIKSGNCRYDIPVIEARNYPQINIPYPDSLLKIKGICSLYSKTSVSVGSDDKKPSLTGIHLDIYSDTVRAASCDISRLTVTENKCECGGKLSVTIPKQSFFYLASAVEDKDELQIGLSDGKVVFVKPDMLFSTRIIYEPFLDISRLLEAKDKKLVARVKADDMQTMIETVSMIANFGEDVAPVTMKFNENSIHISVESTEASTEVDIPAEITDGAGREFYYNAKHFTDMAKVIKTEADIHLTNGGILYVSNGLSEYMLVNTRKREVKRKVKKTVSKAKKAA</sequence>
<dbReference type="GO" id="GO:0005737">
    <property type="term" value="C:cytoplasm"/>
    <property type="evidence" value="ECO:0007669"/>
    <property type="project" value="UniProtKB-SubCell"/>
</dbReference>
<keyword evidence="5 16" id="KW-0808">Transferase</keyword>
<evidence type="ECO:0000259" key="13">
    <source>
        <dbReference type="Pfam" id="PF00712"/>
    </source>
</evidence>
<protein>
    <recommendedName>
        <fullName evidence="3">Beta sliding clamp</fullName>
    </recommendedName>
    <alternativeName>
        <fullName evidence="12">Beta-clamp processivity factor</fullName>
    </alternativeName>
    <alternativeName>
        <fullName evidence="10">DNA polymerase III beta sliding clamp subunit</fullName>
    </alternativeName>
    <alternativeName>
        <fullName evidence="11">DNA polymerase III subunit beta</fullName>
    </alternativeName>
</protein>
<dbReference type="GO" id="GO:0003887">
    <property type="term" value="F:DNA-directed DNA polymerase activity"/>
    <property type="evidence" value="ECO:0007669"/>
    <property type="project" value="UniProtKB-KW"/>
</dbReference>
<evidence type="ECO:0000313" key="16">
    <source>
        <dbReference type="EMBL" id="MCC2211689.1"/>
    </source>
</evidence>
<evidence type="ECO:0000313" key="17">
    <source>
        <dbReference type="Proteomes" id="UP001198242"/>
    </source>
</evidence>